<sequence length="64" mass="7378">MKNISTIKDQKQKLLSNDHYYLSAIFQLNNRLSFHAFSKNNPSGKLRSAWLPDGCKPHGMMKNI</sequence>
<name>A0AAU8IEV1_9BACL</name>
<protein>
    <submittedName>
        <fullName evidence="1">Uncharacterized protein</fullName>
    </submittedName>
</protein>
<organism evidence="1">
    <name type="scientific">Sporolactobacillus sp. Y61</name>
    <dbReference type="NCBI Taxonomy" id="3160863"/>
    <lineage>
        <taxon>Bacteria</taxon>
        <taxon>Bacillati</taxon>
        <taxon>Bacillota</taxon>
        <taxon>Bacilli</taxon>
        <taxon>Bacillales</taxon>
        <taxon>Sporolactobacillaceae</taxon>
        <taxon>Sporolactobacillus</taxon>
    </lineage>
</organism>
<accession>A0AAU8IEV1</accession>
<dbReference type="AlphaFoldDB" id="A0AAU8IEV1"/>
<reference evidence="1" key="1">
    <citation type="submission" date="2024-06" db="EMBL/GenBank/DDBJ databases">
        <authorList>
            <person name="Fan A."/>
            <person name="Zhang F.Y."/>
            <person name="Zhang L."/>
        </authorList>
    </citation>
    <scope>NUCLEOTIDE SEQUENCE</scope>
    <source>
        <strain evidence="1">Y61</strain>
    </source>
</reference>
<gene>
    <name evidence="1" type="ORF">ABNN70_14595</name>
</gene>
<proteinExistence type="predicted"/>
<evidence type="ECO:0000313" key="1">
    <source>
        <dbReference type="EMBL" id="XCJ16842.1"/>
    </source>
</evidence>
<dbReference type="RefSeq" id="WP_353948213.1">
    <property type="nucleotide sequence ID" value="NZ_CP159510.1"/>
</dbReference>
<dbReference type="EMBL" id="CP159510">
    <property type="protein sequence ID" value="XCJ16842.1"/>
    <property type="molecule type" value="Genomic_DNA"/>
</dbReference>